<keyword evidence="8" id="KW-1185">Reference proteome</keyword>
<dbReference type="GO" id="GO:0007165">
    <property type="term" value="P:signal transduction"/>
    <property type="evidence" value="ECO:0007669"/>
    <property type="project" value="InterPro"/>
</dbReference>
<evidence type="ECO:0000256" key="2">
    <source>
        <dbReference type="ARBA" id="ARBA00006081"/>
    </source>
</evidence>
<dbReference type="InterPro" id="IPR032310">
    <property type="entry name" value="NLS_NINJA_AFP-like"/>
</dbReference>
<keyword evidence="3 4" id="KW-0539">Nucleus</keyword>
<dbReference type="PANTHER" id="PTHR31413:SF31">
    <property type="entry name" value="NINJA-FAMILY PROTEIN AFP3"/>
    <property type="match status" value="1"/>
</dbReference>
<comment type="caution">
    <text evidence="7">The sequence shown here is derived from an EMBL/GenBank/DDBJ whole genome shotgun (WGS) entry which is preliminary data.</text>
</comment>
<evidence type="ECO:0000256" key="3">
    <source>
        <dbReference type="ARBA" id="ARBA00023242"/>
    </source>
</evidence>
<reference evidence="7 8" key="1">
    <citation type="submission" date="2019-12" db="EMBL/GenBank/DDBJ databases">
        <authorList>
            <person name="Alioto T."/>
            <person name="Alioto T."/>
            <person name="Gomez Garrido J."/>
        </authorList>
    </citation>
    <scope>NUCLEOTIDE SEQUENCE [LARGE SCALE GENOMIC DNA]</scope>
</reference>
<comment type="function">
    <text evidence="4">Acts as a negative regulator of abscisic acid (ABA) response.</text>
</comment>
<dbReference type="Pfam" id="PF16136">
    <property type="entry name" value="NLS_NINJA_AFP"/>
    <property type="match status" value="1"/>
</dbReference>
<evidence type="ECO:0000259" key="5">
    <source>
        <dbReference type="Pfam" id="PF07897"/>
    </source>
</evidence>
<dbReference type="InterPro" id="IPR032308">
    <property type="entry name" value="TDBD"/>
</dbReference>
<dbReference type="InterPro" id="IPR031307">
    <property type="entry name" value="Ninja_fam"/>
</dbReference>
<dbReference type="Proteomes" id="UP000594638">
    <property type="component" value="Unassembled WGS sequence"/>
</dbReference>
<dbReference type="AlphaFoldDB" id="A0A8S0RIK3"/>
<evidence type="ECO:0000256" key="4">
    <source>
        <dbReference type="RuleBase" id="RU369029"/>
    </source>
</evidence>
<protein>
    <recommendedName>
        <fullName evidence="4">Ninja-family protein</fullName>
    </recommendedName>
    <alternativeName>
        <fullName evidence="4">ABI-binding protein</fullName>
    </alternativeName>
</protein>
<gene>
    <name evidence="7" type="ORF">OLEA9_A029065</name>
</gene>
<sequence length="306" mass="33886">MMAGAQGNFNLPFHVNRFLVNGQEQEADEEIELSLDLSSNGRFGMDPNRNVKKLKRSSSISNMFFAADAVDSGVNGARAAFQSYGTLIRTSSLPADPPEEWRRRKELQTMRRMEARKKRMEKLKNVRIGKYKENSTEENGYNRSHGVVIGNNAADNGIIGSKERVSSGIPEFQSQHAEGVTQRAAELKCTSSVPSSPNPIPPRTIVNQKQSPQRTIVGAAVTEDANEATLKNVMLDMPLVSTRETGPNGARVQGLLYRYKKRDEVRIVCVCHGNFYSPTEFVKHAGGGNVENPMRHIVVNPSPFVL</sequence>
<dbReference type="PANTHER" id="PTHR31413">
    <property type="entry name" value="AFP HOMOLOG 2"/>
    <property type="match status" value="1"/>
</dbReference>
<dbReference type="Pfam" id="PF07897">
    <property type="entry name" value="EAR"/>
    <property type="match status" value="1"/>
</dbReference>
<dbReference type="EMBL" id="CACTIH010003629">
    <property type="protein sequence ID" value="CAA2979421.1"/>
    <property type="molecule type" value="Genomic_DNA"/>
</dbReference>
<organism evidence="7 8">
    <name type="scientific">Olea europaea subsp. europaea</name>
    <dbReference type="NCBI Taxonomy" id="158383"/>
    <lineage>
        <taxon>Eukaryota</taxon>
        <taxon>Viridiplantae</taxon>
        <taxon>Streptophyta</taxon>
        <taxon>Embryophyta</taxon>
        <taxon>Tracheophyta</taxon>
        <taxon>Spermatophyta</taxon>
        <taxon>Magnoliopsida</taxon>
        <taxon>eudicotyledons</taxon>
        <taxon>Gunneridae</taxon>
        <taxon>Pentapetalae</taxon>
        <taxon>asterids</taxon>
        <taxon>lamiids</taxon>
        <taxon>Lamiales</taxon>
        <taxon>Oleaceae</taxon>
        <taxon>Oleeae</taxon>
        <taxon>Olea</taxon>
    </lineage>
</organism>
<dbReference type="OrthoDB" id="667358at2759"/>
<comment type="similarity">
    <text evidence="2 4">Belongs to the Ninja family.</text>
</comment>
<evidence type="ECO:0000259" key="6">
    <source>
        <dbReference type="Pfam" id="PF16135"/>
    </source>
</evidence>
<accession>A0A8S0RIK3</accession>
<dbReference type="GO" id="GO:0005634">
    <property type="term" value="C:nucleus"/>
    <property type="evidence" value="ECO:0007669"/>
    <property type="project" value="UniProtKB-SubCell"/>
</dbReference>
<comment type="subcellular location">
    <subcellularLocation>
        <location evidence="1 4">Nucleus</location>
    </subcellularLocation>
</comment>
<name>A0A8S0RIK3_OLEEU</name>
<dbReference type="InterPro" id="IPR012463">
    <property type="entry name" value="Ninja_motif"/>
</dbReference>
<proteinExistence type="inferred from homology"/>
<dbReference type="Pfam" id="PF16135">
    <property type="entry name" value="TDBD"/>
    <property type="match status" value="1"/>
</dbReference>
<feature type="domain" description="Tify" evidence="6">
    <location>
        <begin position="266"/>
        <end position="298"/>
    </location>
</feature>
<evidence type="ECO:0000313" key="7">
    <source>
        <dbReference type="EMBL" id="CAA2979421.1"/>
    </source>
</evidence>
<feature type="domain" description="Ethylene-responsive binding factor-associated repression" evidence="5">
    <location>
        <begin position="28"/>
        <end position="63"/>
    </location>
</feature>
<dbReference type="GO" id="GO:0045892">
    <property type="term" value="P:negative regulation of DNA-templated transcription"/>
    <property type="evidence" value="ECO:0007669"/>
    <property type="project" value="TreeGrafter"/>
</dbReference>
<evidence type="ECO:0000256" key="1">
    <source>
        <dbReference type="ARBA" id="ARBA00004123"/>
    </source>
</evidence>
<evidence type="ECO:0000313" key="8">
    <source>
        <dbReference type="Proteomes" id="UP000594638"/>
    </source>
</evidence>
<dbReference type="Gramene" id="OE9A029065T1">
    <property type="protein sequence ID" value="OE9A029065C1"/>
    <property type="gene ID" value="OE9A029065"/>
</dbReference>